<dbReference type="SUPFAM" id="SSF101967">
    <property type="entry name" value="Adhesin YadA, collagen-binding domain"/>
    <property type="match status" value="4"/>
</dbReference>
<dbReference type="Proteomes" id="UP000548119">
    <property type="component" value="Unassembled WGS sequence"/>
</dbReference>
<dbReference type="EMBL" id="JACJIR010000018">
    <property type="protein sequence ID" value="MBA9083531.1"/>
    <property type="molecule type" value="Genomic_DNA"/>
</dbReference>
<feature type="coiled-coil region" evidence="1">
    <location>
        <begin position="501"/>
        <end position="528"/>
    </location>
</feature>
<evidence type="ECO:0000259" key="3">
    <source>
        <dbReference type="Pfam" id="PF05662"/>
    </source>
</evidence>
<feature type="domain" description="Trimeric autotransporter adhesin YadA-like stalk" evidence="3">
    <location>
        <begin position="1142"/>
        <end position="1169"/>
    </location>
</feature>
<feature type="region of interest" description="Disordered" evidence="2">
    <location>
        <begin position="1136"/>
        <end position="1170"/>
    </location>
</feature>
<evidence type="ECO:0000313" key="4">
    <source>
        <dbReference type="EMBL" id="MBA9083531.1"/>
    </source>
</evidence>
<protein>
    <submittedName>
        <fullName evidence="4">Autotransporter adhesin</fullName>
    </submittedName>
</protein>
<feature type="domain" description="Trimeric autotransporter adhesin YadA-like stalk" evidence="3">
    <location>
        <begin position="238"/>
        <end position="261"/>
    </location>
</feature>
<dbReference type="Gene3D" id="1.20.5.170">
    <property type="match status" value="6"/>
</dbReference>
<feature type="domain" description="Trimeric autotransporter adhesin YadA-like stalk" evidence="3">
    <location>
        <begin position="733"/>
        <end position="760"/>
    </location>
</feature>
<feature type="domain" description="Trimeric autotransporter adhesin YadA-like stalk" evidence="3">
    <location>
        <begin position="1003"/>
        <end position="1043"/>
    </location>
</feature>
<dbReference type="Pfam" id="PF05662">
    <property type="entry name" value="YadA_stalk"/>
    <property type="match status" value="7"/>
</dbReference>
<comment type="caution">
    <text evidence="4">The sequence shown here is derived from an EMBL/GenBank/DDBJ whole genome shotgun (WGS) entry which is preliminary data.</text>
</comment>
<feature type="domain" description="Trimeric autotransporter adhesin YadA-like stalk" evidence="3">
    <location>
        <begin position="341"/>
        <end position="371"/>
    </location>
</feature>
<dbReference type="RefSeq" id="WP_182480438.1">
    <property type="nucleotide sequence ID" value="NZ_JACJIR010000018.1"/>
</dbReference>
<dbReference type="InterPro" id="IPR008635">
    <property type="entry name" value="Coiled_stalk_dom"/>
</dbReference>
<reference evidence="4 5" key="1">
    <citation type="submission" date="2020-08" db="EMBL/GenBank/DDBJ databases">
        <title>Genomic Encyclopedia of Type Strains, Phase IV (KMG-IV): sequencing the most valuable type-strain genomes for metagenomic binning, comparative biology and taxonomic classification.</title>
        <authorList>
            <person name="Goeker M."/>
        </authorList>
    </citation>
    <scope>NUCLEOTIDE SEQUENCE [LARGE SCALE GENOMIC DNA]</scope>
    <source>
        <strain evidence="4 5">DSM 21431</strain>
    </source>
</reference>
<evidence type="ECO:0000313" key="5">
    <source>
        <dbReference type="Proteomes" id="UP000548119"/>
    </source>
</evidence>
<feature type="domain" description="Trimeric autotransporter adhesin YadA-like stalk" evidence="3">
    <location>
        <begin position="867"/>
        <end position="896"/>
    </location>
</feature>
<keyword evidence="5" id="KW-1185">Reference proteome</keyword>
<proteinExistence type="predicted"/>
<dbReference type="InterPro" id="IPR011049">
    <property type="entry name" value="Serralysin-like_metalloprot_C"/>
</dbReference>
<evidence type="ECO:0000256" key="2">
    <source>
        <dbReference type="SAM" id="MobiDB-lite"/>
    </source>
</evidence>
<dbReference type="Gene3D" id="2.150.10.10">
    <property type="entry name" value="Serralysin-like metalloprotease, C-terminal"/>
    <property type="match status" value="3"/>
</dbReference>
<accession>A0ABR6E4P2</accession>
<organism evidence="4 5">
    <name type="scientific">Bartonella chomelii</name>
    <dbReference type="NCBI Taxonomy" id="236402"/>
    <lineage>
        <taxon>Bacteria</taxon>
        <taxon>Pseudomonadati</taxon>
        <taxon>Pseudomonadota</taxon>
        <taxon>Alphaproteobacteria</taxon>
        <taxon>Hyphomicrobiales</taxon>
        <taxon>Bartonellaceae</taxon>
        <taxon>Bartonella</taxon>
    </lineage>
</organism>
<dbReference type="Gene3D" id="2.20.70.140">
    <property type="match status" value="1"/>
</dbReference>
<gene>
    <name evidence="4" type="ORF">GGR10_001403</name>
</gene>
<name>A0ABR6E4P2_9HYPH</name>
<feature type="non-terminal residue" evidence="4">
    <location>
        <position position="1170"/>
    </location>
</feature>
<keyword evidence="1" id="KW-0175">Coiled coil</keyword>
<sequence length="1170" mass="123128">MAGLLSSVSPVFASHLSSTGSTVQSVSAGVVSANVAHGRVGVANGDRSCGVDQVVSRGLSRSSKKVSAEEQYKKLTKNQLSDGSGGYSFESSCGADASVNALTSASARSSIDVDGTTNDWFLEENNTINWSVNTRSVNTTGARFAGGQMRGVSSFTLCPSARDDGDIVCIGPNANAGWNNRKGVALGKDAISPERAIRGQLLGYNPMTNEWSTNSSGAWKATYDPVSFGTEDGRVTRQITGVAAGRLDTDAANVAQLKALRDWVQREGFDWEISVQGNRWKVSAGQTVHFREGKNINISSGEKGGSPVLNFGLADNVELKSIEIVDGPKIDGNGIDAKNKKITNLAEGKITAESTDAVSGKQLFEVRQKIEKFDSTITSVREDIEKLSKGVNLALGGDADVEKSQQPKYTIQTKPYTGVENAFKGVDSKLTELAGKISVSVDPDGAYISHDSSNNKLSIGKDYLGTEVSIANKDKQARKLTGLKGGEIKEGSTEAITGAQLHGVDKAVKELTSTAQKAENDISKMAKNIDESLGGDSNILGEKRPVYSIQGVRLIGVGSAFINVNNALTELNRKVDDAVSELNKSLVAQEKGTNIITIGEGVVGDKISILNKDKNPRKLSGLKDGEVKESSKDAVTGNQLFELGSNISQYLGGGADVLKGTKPKYEIQTKSYDNVGAAFVGVDGTLTELDRKIKSAESSLIVHQEKDSHKITIGAKVEGGEISIANKTGGLRKLTGLEKGAVDAGSKDAVTGAQLNEVKEKFEPLNATVEKAENDVSTLNTKLNEFLGGEADVLGGKAPTYNIDSQKYTGVEDAFKGVDSKLTELSGKISTVEKNDLVKQEVSNIITIGGSVEGGEISIAGSAGLRKLTNLEDGQVNTDSTDAVTGKQLHKVQEKLDPLNVIVKKAESDVSTLVESLNKSLGGDADVLKGEQPKYEIQSESRTGVAAAFKGVDETLTDLSKQVAGVTEAMGNSLVAQDDSKITIGAKVEGGEISIASSQGLRKLTGLEEGTVDEGSTDAVSGKQLYKVEQNVKELTSTVEQAGSDVSKLATNLDLSLGGNSNVLEGTAPKYNIQKQDRTGVEDAFKGVDETLTKLSEQVESVTGVVTNSLVAQDDLNVITIGAKAEGDKISIVNSSKDPRTLTGLKDGKVDAGSTDAVTGNQLHKVDEDV</sequence>
<evidence type="ECO:0000256" key="1">
    <source>
        <dbReference type="SAM" id="Coils"/>
    </source>
</evidence>
<feature type="domain" description="Trimeric autotransporter adhesin YadA-like stalk" evidence="3">
    <location>
        <begin position="618"/>
        <end position="660"/>
    </location>
</feature>
<dbReference type="Gene3D" id="6.10.250.2030">
    <property type="match status" value="2"/>
</dbReference>